<dbReference type="CDD" id="cd04301">
    <property type="entry name" value="NAT_SF"/>
    <property type="match status" value="1"/>
</dbReference>
<protein>
    <recommendedName>
        <fullName evidence="1">N-acetyltransferase domain-containing protein</fullName>
    </recommendedName>
</protein>
<dbReference type="Gene3D" id="3.40.630.30">
    <property type="match status" value="1"/>
</dbReference>
<proteinExistence type="predicted"/>
<evidence type="ECO:0000313" key="3">
    <source>
        <dbReference type="Proteomes" id="UP000632740"/>
    </source>
</evidence>
<dbReference type="InterPro" id="IPR016181">
    <property type="entry name" value="Acyl_CoA_acyltransferase"/>
</dbReference>
<dbReference type="EMBL" id="BONK01000006">
    <property type="protein sequence ID" value="GIG21447.1"/>
    <property type="molecule type" value="Genomic_DNA"/>
</dbReference>
<dbReference type="PANTHER" id="PTHR42791:SF1">
    <property type="entry name" value="N-ACETYLTRANSFERASE DOMAIN-CONTAINING PROTEIN"/>
    <property type="match status" value="1"/>
</dbReference>
<accession>A0A919P1B4</accession>
<dbReference type="Proteomes" id="UP000632740">
    <property type="component" value="Unassembled WGS sequence"/>
</dbReference>
<dbReference type="RefSeq" id="WP_239070256.1">
    <property type="nucleotide sequence ID" value="NZ_BONK01000006.1"/>
</dbReference>
<dbReference type="SUPFAM" id="SSF55729">
    <property type="entry name" value="Acyl-CoA N-acyltransferases (Nat)"/>
    <property type="match status" value="1"/>
</dbReference>
<feature type="domain" description="N-acetyltransferase" evidence="1">
    <location>
        <begin position="8"/>
        <end position="208"/>
    </location>
</feature>
<dbReference type="InterPro" id="IPR052523">
    <property type="entry name" value="Trichothecene_AcTrans"/>
</dbReference>
<name>A0A919P1B4_9CELL</name>
<dbReference type="PROSITE" id="PS51186">
    <property type="entry name" value="GNAT"/>
    <property type="match status" value="1"/>
</dbReference>
<dbReference type="InterPro" id="IPR000182">
    <property type="entry name" value="GNAT_dom"/>
</dbReference>
<sequence>MLAPPPPDVVVPLRPEDVRAAATVLAAALAEDPGFVHLFPVRRRREHELRAMYRMTLSDSVRYGRAFVTKLHGVVTGAIAIYPPGTYPMTAARWWRQAGRIARIALYTREHSLGIIRFGDVTASGVPTDTWYVEALGVRPDLQRAGRGKRLMAAAFGLVDGDEAPSYLETTKPDNVGYYQALGYDPVREPLPLAEGGPWIFAMRRTERRAVDAPVAKAG</sequence>
<organism evidence="2 3">
    <name type="scientific">Cellulomonas chitinilytica</name>
    <dbReference type="NCBI Taxonomy" id="398759"/>
    <lineage>
        <taxon>Bacteria</taxon>
        <taxon>Bacillati</taxon>
        <taxon>Actinomycetota</taxon>
        <taxon>Actinomycetes</taxon>
        <taxon>Micrococcales</taxon>
        <taxon>Cellulomonadaceae</taxon>
        <taxon>Cellulomonas</taxon>
    </lineage>
</organism>
<dbReference type="GO" id="GO:0016747">
    <property type="term" value="F:acyltransferase activity, transferring groups other than amino-acyl groups"/>
    <property type="evidence" value="ECO:0007669"/>
    <property type="project" value="InterPro"/>
</dbReference>
<reference evidence="2" key="1">
    <citation type="submission" date="2021-01" db="EMBL/GenBank/DDBJ databases">
        <title>Whole genome shotgun sequence of Cellulomonas chitinilytica NBRC 110799.</title>
        <authorList>
            <person name="Komaki H."/>
            <person name="Tamura T."/>
        </authorList>
    </citation>
    <scope>NUCLEOTIDE SEQUENCE</scope>
    <source>
        <strain evidence="2">NBRC 110799</strain>
    </source>
</reference>
<dbReference type="Pfam" id="PF00583">
    <property type="entry name" value="Acetyltransf_1"/>
    <property type="match status" value="1"/>
</dbReference>
<evidence type="ECO:0000313" key="2">
    <source>
        <dbReference type="EMBL" id="GIG21447.1"/>
    </source>
</evidence>
<gene>
    <name evidence="2" type="ORF">Cch01nite_21710</name>
</gene>
<keyword evidence="3" id="KW-1185">Reference proteome</keyword>
<dbReference type="PANTHER" id="PTHR42791">
    <property type="entry name" value="GNAT FAMILY ACETYLTRANSFERASE"/>
    <property type="match status" value="1"/>
</dbReference>
<comment type="caution">
    <text evidence="2">The sequence shown here is derived from an EMBL/GenBank/DDBJ whole genome shotgun (WGS) entry which is preliminary data.</text>
</comment>
<dbReference type="AlphaFoldDB" id="A0A919P1B4"/>
<evidence type="ECO:0000259" key="1">
    <source>
        <dbReference type="PROSITE" id="PS51186"/>
    </source>
</evidence>